<dbReference type="EMBL" id="CAJOBA010007163">
    <property type="protein sequence ID" value="CAF3794418.1"/>
    <property type="molecule type" value="Genomic_DNA"/>
</dbReference>
<dbReference type="GO" id="GO:0043565">
    <property type="term" value="F:sequence-specific DNA binding"/>
    <property type="evidence" value="ECO:0007669"/>
    <property type="project" value="InterPro"/>
</dbReference>
<evidence type="ECO:0000313" key="14">
    <source>
        <dbReference type="EMBL" id="CAF3794418.1"/>
    </source>
</evidence>
<dbReference type="InterPro" id="IPR001628">
    <property type="entry name" value="Znf_hrmn_rcpt"/>
</dbReference>
<proteinExistence type="inferred from homology"/>
<dbReference type="Pfam" id="PF00105">
    <property type="entry name" value="zf-C4"/>
    <property type="match status" value="1"/>
</dbReference>
<dbReference type="InterPro" id="IPR013088">
    <property type="entry name" value="Znf_NHR/GATA"/>
</dbReference>
<dbReference type="InterPro" id="IPR001723">
    <property type="entry name" value="Nuclear_hrmn_rcpt"/>
</dbReference>
<dbReference type="SMART" id="SM00399">
    <property type="entry name" value="ZnF_C4"/>
    <property type="match status" value="1"/>
</dbReference>
<evidence type="ECO:0000256" key="1">
    <source>
        <dbReference type="ARBA" id="ARBA00004123"/>
    </source>
</evidence>
<dbReference type="EMBL" id="CAJNOK010007152">
    <property type="protein sequence ID" value="CAF1025945.1"/>
    <property type="molecule type" value="Genomic_DNA"/>
</dbReference>
<evidence type="ECO:0000256" key="4">
    <source>
        <dbReference type="ARBA" id="ARBA00022833"/>
    </source>
</evidence>
<dbReference type="PRINTS" id="PR00047">
    <property type="entry name" value="STROIDFINGER"/>
</dbReference>
<evidence type="ECO:0008006" key="16">
    <source>
        <dbReference type="Google" id="ProtNLM"/>
    </source>
</evidence>
<gene>
    <name evidence="13" type="ORF">OVA965_LOCUS15745</name>
    <name evidence="14" type="ORF">TMI583_LOCUS15754</name>
</gene>
<evidence type="ECO:0000313" key="15">
    <source>
        <dbReference type="Proteomes" id="UP000682733"/>
    </source>
</evidence>
<dbReference type="GO" id="GO:0005634">
    <property type="term" value="C:nucleus"/>
    <property type="evidence" value="ECO:0007669"/>
    <property type="project" value="UniProtKB-SubCell"/>
</dbReference>
<evidence type="ECO:0000256" key="10">
    <source>
        <dbReference type="RuleBase" id="RU004334"/>
    </source>
</evidence>
<dbReference type="Proteomes" id="UP000682733">
    <property type="component" value="Unassembled WGS sequence"/>
</dbReference>
<evidence type="ECO:0000313" key="13">
    <source>
        <dbReference type="EMBL" id="CAF1025945.1"/>
    </source>
</evidence>
<dbReference type="Gene3D" id="1.10.565.10">
    <property type="entry name" value="Retinoid X Receptor"/>
    <property type="match status" value="1"/>
</dbReference>
<evidence type="ECO:0000256" key="7">
    <source>
        <dbReference type="ARBA" id="ARBA00023163"/>
    </source>
</evidence>
<dbReference type="Gene3D" id="3.30.50.10">
    <property type="entry name" value="Erythroid Transcription Factor GATA-1, subunit A"/>
    <property type="match status" value="1"/>
</dbReference>
<evidence type="ECO:0000256" key="6">
    <source>
        <dbReference type="ARBA" id="ARBA00023125"/>
    </source>
</evidence>
<dbReference type="CDD" id="cd07164">
    <property type="entry name" value="NR_DBD_PNR_like_1"/>
    <property type="match status" value="1"/>
</dbReference>
<evidence type="ECO:0000259" key="11">
    <source>
        <dbReference type="PROSITE" id="PS51030"/>
    </source>
</evidence>
<dbReference type="GO" id="GO:0008270">
    <property type="term" value="F:zinc ion binding"/>
    <property type="evidence" value="ECO:0007669"/>
    <property type="project" value="UniProtKB-KW"/>
</dbReference>
<comment type="subcellular location">
    <subcellularLocation>
        <location evidence="1 10">Nucleus</location>
    </subcellularLocation>
</comment>
<dbReference type="PRINTS" id="PR00398">
    <property type="entry name" value="STRDHORMONER"/>
</dbReference>
<organism evidence="14 15">
    <name type="scientific">Didymodactylos carnosus</name>
    <dbReference type="NCBI Taxonomy" id="1234261"/>
    <lineage>
        <taxon>Eukaryota</taxon>
        <taxon>Metazoa</taxon>
        <taxon>Spiralia</taxon>
        <taxon>Gnathifera</taxon>
        <taxon>Rotifera</taxon>
        <taxon>Eurotatoria</taxon>
        <taxon>Bdelloidea</taxon>
        <taxon>Philodinida</taxon>
        <taxon>Philodinidae</taxon>
        <taxon>Didymodactylos</taxon>
    </lineage>
</organism>
<evidence type="ECO:0000259" key="12">
    <source>
        <dbReference type="PROSITE" id="PS51843"/>
    </source>
</evidence>
<dbReference type="PROSITE" id="PS00031">
    <property type="entry name" value="NUCLEAR_REC_DBD_1"/>
    <property type="match status" value="1"/>
</dbReference>
<dbReference type="Proteomes" id="UP000677228">
    <property type="component" value="Unassembled WGS sequence"/>
</dbReference>
<keyword evidence="7 10" id="KW-0804">Transcription</keyword>
<evidence type="ECO:0000256" key="5">
    <source>
        <dbReference type="ARBA" id="ARBA00023015"/>
    </source>
</evidence>
<keyword evidence="9 10" id="KW-0539">Nucleus</keyword>
<feature type="domain" description="NR LBD" evidence="12">
    <location>
        <begin position="231"/>
        <end position="454"/>
    </location>
</feature>
<name>A0A8S2J9U3_9BILA</name>
<dbReference type="PROSITE" id="PS51843">
    <property type="entry name" value="NR_LBD"/>
    <property type="match status" value="1"/>
</dbReference>
<dbReference type="PANTHER" id="PTHR24083">
    <property type="entry name" value="NUCLEAR HORMONE RECEPTOR"/>
    <property type="match status" value="1"/>
</dbReference>
<dbReference type="SUPFAM" id="SSF57716">
    <property type="entry name" value="Glucocorticoid receptor-like (DNA-binding domain)"/>
    <property type="match status" value="1"/>
</dbReference>
<comment type="caution">
    <text evidence="14">The sequence shown here is derived from an EMBL/GenBank/DDBJ whole genome shotgun (WGS) entry which is preliminary data.</text>
</comment>
<evidence type="ECO:0000256" key="2">
    <source>
        <dbReference type="ARBA" id="ARBA00022723"/>
    </source>
</evidence>
<evidence type="ECO:0000256" key="9">
    <source>
        <dbReference type="ARBA" id="ARBA00023242"/>
    </source>
</evidence>
<evidence type="ECO:0000256" key="3">
    <source>
        <dbReference type="ARBA" id="ARBA00022771"/>
    </source>
</evidence>
<dbReference type="AlphaFoldDB" id="A0A8S2J9U3"/>
<evidence type="ECO:0000256" key="8">
    <source>
        <dbReference type="ARBA" id="ARBA00023170"/>
    </source>
</evidence>
<dbReference type="InterPro" id="IPR050274">
    <property type="entry name" value="Nuclear_hormone_rcpt_NR2"/>
</dbReference>
<dbReference type="GO" id="GO:0003700">
    <property type="term" value="F:DNA-binding transcription factor activity"/>
    <property type="evidence" value="ECO:0007669"/>
    <property type="project" value="InterPro"/>
</dbReference>
<dbReference type="FunFam" id="3.30.50.10:FF:000006">
    <property type="entry name" value="Nuclear receptor subfamily 5 group A member"/>
    <property type="match status" value="1"/>
</dbReference>
<accession>A0A8S2J9U3</accession>
<keyword evidence="6 10" id="KW-0238">DNA-binding</keyword>
<keyword evidence="4 10" id="KW-0862">Zinc</keyword>
<dbReference type="Pfam" id="PF00104">
    <property type="entry name" value="Hormone_recep"/>
    <property type="match status" value="1"/>
</dbReference>
<keyword evidence="8 10" id="KW-0675">Receptor</keyword>
<dbReference type="InterPro" id="IPR035500">
    <property type="entry name" value="NHR-like_dom_sf"/>
</dbReference>
<dbReference type="PROSITE" id="PS51030">
    <property type="entry name" value="NUCLEAR_REC_DBD_2"/>
    <property type="match status" value="1"/>
</dbReference>
<sequence length="454" mass="52014">MKSDSVASIISKVSTTTNDEENLEQIAWQNPPSTSEDSLPSPIVPVSRRTLSLCSVCGDKASGKHYGVLSCDGCRGFFKRSIRRNTKYVCKDKGHCPVDLNRRNQCQACRLKKCLAMKMNKNAVQHERAPRNSQITKTKSSYHLYPIPNTVQFWSHTHPTVTPTETFSSSNGYVFNIEKSSLLDQYENIAIKDMTNNISSPTWNNYVTPTISKSLTSHFHNVSKYSNGESSDDHSFETDLSGIMKDDSTELVNTSLHSTVQLSITNYIYERATYILFASIRWARTIPSFIQLPDTDQLTLLQESWSELFLITAAEHQMSIDENMFILFNDSDEKILALNKIQIILNQFNLHSIDKMEYMLLKVAVIFKADVKDIRERFLIDTYRIQAITMLMNHIQQQSSSVIKSLSPTLRHVKLLQLLNILKEITSNDIEYLYFKTFIKNHNIKHILANIYKL</sequence>
<keyword evidence="5 10" id="KW-0805">Transcription regulation</keyword>
<dbReference type="SMART" id="SM00430">
    <property type="entry name" value="HOLI"/>
    <property type="match status" value="1"/>
</dbReference>
<keyword evidence="2 10" id="KW-0479">Metal-binding</keyword>
<reference evidence="14" key="1">
    <citation type="submission" date="2021-02" db="EMBL/GenBank/DDBJ databases">
        <authorList>
            <person name="Nowell W R."/>
        </authorList>
    </citation>
    <scope>NUCLEOTIDE SEQUENCE</scope>
</reference>
<dbReference type="SUPFAM" id="SSF48508">
    <property type="entry name" value="Nuclear receptor ligand-binding domain"/>
    <property type="match status" value="1"/>
</dbReference>
<protein>
    <recommendedName>
        <fullName evidence="16">Nuclear receptor</fullName>
    </recommendedName>
</protein>
<dbReference type="InterPro" id="IPR000536">
    <property type="entry name" value="Nucl_hrmn_rcpt_lig-bd"/>
</dbReference>
<comment type="similarity">
    <text evidence="10">Belongs to the nuclear hormone receptor family.</text>
</comment>
<keyword evidence="3 10" id="KW-0863">Zinc-finger</keyword>
<feature type="domain" description="Nuclear receptor" evidence="11">
    <location>
        <begin position="51"/>
        <end position="126"/>
    </location>
</feature>